<evidence type="ECO:0000256" key="1">
    <source>
        <dbReference type="SAM" id="Phobius"/>
    </source>
</evidence>
<sequence>MLLFNVLYGSVTDGGSHISFYGVPGFICLFISPKKFSRK</sequence>
<feature type="transmembrane region" description="Helical" evidence="1">
    <location>
        <begin position="6"/>
        <end position="31"/>
    </location>
</feature>
<name>A0A2P2P4W3_RHIMU</name>
<accession>A0A2P2P4W3</accession>
<keyword evidence="1" id="KW-1133">Transmembrane helix</keyword>
<keyword evidence="1" id="KW-0812">Transmembrane</keyword>
<dbReference type="AlphaFoldDB" id="A0A2P2P4W3"/>
<dbReference type="EMBL" id="GGEC01069235">
    <property type="protein sequence ID" value="MBX49719.1"/>
    <property type="molecule type" value="Transcribed_RNA"/>
</dbReference>
<keyword evidence="1" id="KW-0472">Membrane</keyword>
<proteinExistence type="predicted"/>
<reference evidence="2" key="1">
    <citation type="submission" date="2018-02" db="EMBL/GenBank/DDBJ databases">
        <title>Rhizophora mucronata_Transcriptome.</title>
        <authorList>
            <person name="Meera S.P."/>
            <person name="Sreeshan A."/>
            <person name="Augustine A."/>
        </authorList>
    </citation>
    <scope>NUCLEOTIDE SEQUENCE</scope>
    <source>
        <tissue evidence="2">Leaf</tissue>
    </source>
</reference>
<protein>
    <submittedName>
        <fullName evidence="2">Uncharacterized protein</fullName>
    </submittedName>
</protein>
<organism evidence="2">
    <name type="scientific">Rhizophora mucronata</name>
    <name type="common">Asiatic mangrove</name>
    <dbReference type="NCBI Taxonomy" id="61149"/>
    <lineage>
        <taxon>Eukaryota</taxon>
        <taxon>Viridiplantae</taxon>
        <taxon>Streptophyta</taxon>
        <taxon>Embryophyta</taxon>
        <taxon>Tracheophyta</taxon>
        <taxon>Spermatophyta</taxon>
        <taxon>Magnoliopsida</taxon>
        <taxon>eudicotyledons</taxon>
        <taxon>Gunneridae</taxon>
        <taxon>Pentapetalae</taxon>
        <taxon>rosids</taxon>
        <taxon>fabids</taxon>
        <taxon>Malpighiales</taxon>
        <taxon>Rhizophoraceae</taxon>
        <taxon>Rhizophora</taxon>
    </lineage>
</organism>
<evidence type="ECO:0000313" key="2">
    <source>
        <dbReference type="EMBL" id="MBX49719.1"/>
    </source>
</evidence>